<proteinExistence type="inferred from homology"/>
<keyword evidence="6" id="KW-1185">Reference proteome</keyword>
<evidence type="ECO:0000256" key="3">
    <source>
        <dbReference type="ARBA" id="ARBA00022729"/>
    </source>
</evidence>
<comment type="caution">
    <text evidence="5">The sequence shown here is derived from an EMBL/GenBank/DDBJ whole genome shotgun (WGS) entry which is preliminary data.</text>
</comment>
<comment type="similarity">
    <text evidence="1">Belongs to the bacterial solute-binding protein 5 family.</text>
</comment>
<sequence length="579" mass="65047">MRKKRYGWLFALACVGTLLVQGEKTQTAQALSFPLQTPVSHSVQVGGTLRTAVVSEAPFKGALATELSIDGTVGKILEFTNNDLFNMDKNYQYTKGGLADVTFDEKNKTATVKLSPKAKWSDGQPLTSRDLAFSYEVVAHKESGSVSYGEALAEIEGIEDYHDGKAPKISGLEEKDPQTLIVHYKAMHPAMRFVGSGYLWNTALPYHYLKDTPIKDLAGSEKLQKTPLSYGPFVIKKVVAGEAVEYVRNKYYPKKPKLDKVTLEVVPVSQAAAAMKAKKYDLLFEMPAEVYNKVKDQKDLTIIGKKELAYSYLGFKVGHSNDEGLSVMDKDSVVSDRNLRQALAYAMNIDQVAKKFGHGLSYRAKSIVPDGFGKYRDPELKGYPYDLKKANELLDKAGYKKQKDGYRTRPNGKPLTVRLLARRGSQNHNAIVENYIEQWKKIGVKVKLVNGRLQESNTMTNKLLSDSKGFDMWLLAWTLPPEPTADGITYLPNSQYNFGHFATKENSELVYSFTKSDKAFNEKYLLKQFYKWQAYMNKEAYIVPMQNNYYTMPVAKNVTGVSLANNGDYYSWAKVGFVK</sequence>
<name>A0ABV4DQ41_9LACO</name>
<evidence type="ECO:0000256" key="2">
    <source>
        <dbReference type="ARBA" id="ARBA00022448"/>
    </source>
</evidence>
<feature type="domain" description="Solute-binding protein family 5" evidence="4">
    <location>
        <begin position="99"/>
        <end position="486"/>
    </location>
</feature>
<dbReference type="PIRSF" id="PIRSF002741">
    <property type="entry name" value="MppA"/>
    <property type="match status" value="1"/>
</dbReference>
<dbReference type="Pfam" id="PF00496">
    <property type="entry name" value="SBP_bac_5"/>
    <property type="match status" value="1"/>
</dbReference>
<dbReference type="PANTHER" id="PTHR30290:SF9">
    <property type="entry name" value="OLIGOPEPTIDE-BINDING PROTEIN APPA"/>
    <property type="match status" value="1"/>
</dbReference>
<evidence type="ECO:0000259" key="4">
    <source>
        <dbReference type="Pfam" id="PF00496"/>
    </source>
</evidence>
<evidence type="ECO:0000313" key="5">
    <source>
        <dbReference type="EMBL" id="MEY8662586.1"/>
    </source>
</evidence>
<protein>
    <submittedName>
        <fullName evidence="5">ABC transporter substrate-binding protein</fullName>
    </submittedName>
</protein>
<dbReference type="Gene3D" id="3.10.105.10">
    <property type="entry name" value="Dipeptide-binding Protein, Domain 3"/>
    <property type="match status" value="1"/>
</dbReference>
<dbReference type="SUPFAM" id="SSF53850">
    <property type="entry name" value="Periplasmic binding protein-like II"/>
    <property type="match status" value="1"/>
</dbReference>
<dbReference type="InterPro" id="IPR039424">
    <property type="entry name" value="SBP_5"/>
</dbReference>
<dbReference type="EMBL" id="JBCLUF010000022">
    <property type="protein sequence ID" value="MEY8662586.1"/>
    <property type="molecule type" value="Genomic_DNA"/>
</dbReference>
<keyword evidence="2" id="KW-0813">Transport</keyword>
<evidence type="ECO:0000256" key="1">
    <source>
        <dbReference type="ARBA" id="ARBA00005695"/>
    </source>
</evidence>
<dbReference type="PANTHER" id="PTHR30290">
    <property type="entry name" value="PERIPLASMIC BINDING COMPONENT OF ABC TRANSPORTER"/>
    <property type="match status" value="1"/>
</dbReference>
<dbReference type="Gene3D" id="3.40.190.10">
    <property type="entry name" value="Periplasmic binding protein-like II"/>
    <property type="match status" value="1"/>
</dbReference>
<dbReference type="Proteomes" id="UP001565236">
    <property type="component" value="Unassembled WGS sequence"/>
</dbReference>
<keyword evidence="3" id="KW-0732">Signal</keyword>
<dbReference type="InterPro" id="IPR030678">
    <property type="entry name" value="Peptide/Ni-bd"/>
</dbReference>
<organism evidence="5 6">
    <name type="scientific">Ligilactobacillus faecis</name>
    <dbReference type="NCBI Taxonomy" id="762833"/>
    <lineage>
        <taxon>Bacteria</taxon>
        <taxon>Bacillati</taxon>
        <taxon>Bacillota</taxon>
        <taxon>Bacilli</taxon>
        <taxon>Lactobacillales</taxon>
        <taxon>Lactobacillaceae</taxon>
        <taxon>Ligilactobacillus</taxon>
    </lineage>
</organism>
<evidence type="ECO:0000313" key="6">
    <source>
        <dbReference type="Proteomes" id="UP001565236"/>
    </source>
</evidence>
<dbReference type="RefSeq" id="WP_369942239.1">
    <property type="nucleotide sequence ID" value="NZ_JBCLUF010000022.1"/>
</dbReference>
<accession>A0ABV4DQ41</accession>
<dbReference type="InterPro" id="IPR000914">
    <property type="entry name" value="SBP_5_dom"/>
</dbReference>
<reference evidence="5 6" key="1">
    <citation type="submission" date="2024-03" db="EMBL/GenBank/DDBJ databases">
        <title>Mouse gut bacterial collection (mGBC) of GemPharmatech.</title>
        <authorList>
            <person name="He Y."/>
            <person name="Dong L."/>
            <person name="Wu D."/>
            <person name="Gao X."/>
            <person name="Lin Z."/>
        </authorList>
    </citation>
    <scope>NUCLEOTIDE SEQUENCE [LARGE SCALE GENOMIC DNA]</scope>
    <source>
        <strain evidence="5 6">15-30</strain>
    </source>
</reference>
<gene>
    <name evidence="5" type="ORF">AALT52_06775</name>
</gene>